<dbReference type="STRING" id="1218492.JG30_09740"/>
<feature type="chain" id="PRO_5002472564" evidence="5">
    <location>
        <begin position="23"/>
        <end position="263"/>
    </location>
</feature>
<protein>
    <submittedName>
        <fullName evidence="7">Extracellular solute-binding protein</fullName>
    </submittedName>
</protein>
<evidence type="ECO:0000256" key="5">
    <source>
        <dbReference type="SAM" id="SignalP"/>
    </source>
</evidence>
<sequence>MKKLGYLLLVCCSLLLMSGCGAHQRLGTGQKTLIVGLDDSFVPMGFQTPGGRLSGFDIDLAQAAGKVMKRKIVFQTIDWSMKETELRNGTIDLIWNGYTKTPERQKKVAFSQIYLQNRQVMVVPRSLKITRLKQLQNKTVGVQSASTGYFDVMQEPKVLKDFIKDQRPVQYDNIQQGMLDLQSGRIQGFLIDGVFARYYLKQGHLNNKYRVITSPFPPDKFAVGINRHNLALQRQVREALDQLKKSGELQKIQQKWFGTTMAQ</sequence>
<dbReference type="SMART" id="SM00062">
    <property type="entry name" value="PBPb"/>
    <property type="match status" value="1"/>
</dbReference>
<reference evidence="7 8" key="1">
    <citation type="submission" date="2015-01" db="EMBL/GenBank/DDBJ databases">
        <title>Comparative genomics of the lactic acid bacteria isolated from the honey bee gut.</title>
        <authorList>
            <person name="Ellegaard K.M."/>
            <person name="Tamarit D."/>
            <person name="Javelind E."/>
            <person name="Olofsson T."/>
            <person name="Andersson S.G."/>
            <person name="Vasquez A."/>
        </authorList>
    </citation>
    <scope>NUCLEOTIDE SEQUENCE [LARGE SCALE GENOMIC DNA]</scope>
    <source>
        <strain evidence="7 8">Bin4</strain>
    </source>
</reference>
<evidence type="ECO:0000313" key="7">
    <source>
        <dbReference type="EMBL" id="KJY61919.1"/>
    </source>
</evidence>
<comment type="caution">
    <text evidence="7">The sequence shown here is derived from an EMBL/GenBank/DDBJ whole genome shotgun (WGS) entry which is preliminary data.</text>
</comment>
<dbReference type="Pfam" id="PF00497">
    <property type="entry name" value="SBP_bac_3"/>
    <property type="match status" value="1"/>
</dbReference>
<comment type="subcellular location">
    <subcellularLocation>
        <location evidence="1">Cell envelope</location>
    </subcellularLocation>
</comment>
<evidence type="ECO:0000256" key="4">
    <source>
        <dbReference type="RuleBase" id="RU003744"/>
    </source>
</evidence>
<dbReference type="PANTHER" id="PTHR35936:SF34">
    <property type="entry name" value="ABC TRANSPORTER EXTRACELLULAR-BINDING PROTEIN YCKB-RELATED"/>
    <property type="match status" value="1"/>
</dbReference>
<evidence type="ECO:0000259" key="6">
    <source>
        <dbReference type="SMART" id="SM00062"/>
    </source>
</evidence>
<dbReference type="PROSITE" id="PS01039">
    <property type="entry name" value="SBP_BACTERIAL_3"/>
    <property type="match status" value="1"/>
</dbReference>
<feature type="signal peptide" evidence="5">
    <location>
        <begin position="1"/>
        <end position="22"/>
    </location>
</feature>
<name>A0A0F4LUH9_9LACO</name>
<keyword evidence="3 5" id="KW-0732">Signal</keyword>
<organism evidence="7 8">
    <name type="scientific">Bombilactobacillus mellifer</name>
    <dbReference type="NCBI Taxonomy" id="1218492"/>
    <lineage>
        <taxon>Bacteria</taxon>
        <taxon>Bacillati</taxon>
        <taxon>Bacillota</taxon>
        <taxon>Bacilli</taxon>
        <taxon>Lactobacillales</taxon>
        <taxon>Lactobacillaceae</taxon>
        <taxon>Bombilactobacillus</taxon>
    </lineage>
</organism>
<dbReference type="Gene3D" id="3.40.190.10">
    <property type="entry name" value="Periplasmic binding protein-like II"/>
    <property type="match status" value="2"/>
</dbReference>
<comment type="similarity">
    <text evidence="2 4">Belongs to the bacterial solute-binding protein 3 family.</text>
</comment>
<dbReference type="InterPro" id="IPR018313">
    <property type="entry name" value="SBP_3_CS"/>
</dbReference>
<dbReference type="OrthoDB" id="9775197at2"/>
<dbReference type="AlphaFoldDB" id="A0A0F4LUH9"/>
<keyword evidence="8" id="KW-1185">Reference proteome</keyword>
<dbReference type="PANTHER" id="PTHR35936">
    <property type="entry name" value="MEMBRANE-BOUND LYTIC MUREIN TRANSGLYCOSYLASE F"/>
    <property type="match status" value="1"/>
</dbReference>
<evidence type="ECO:0000256" key="1">
    <source>
        <dbReference type="ARBA" id="ARBA00004196"/>
    </source>
</evidence>
<dbReference type="SUPFAM" id="SSF53850">
    <property type="entry name" value="Periplasmic binding protein-like II"/>
    <property type="match status" value="1"/>
</dbReference>
<dbReference type="GO" id="GO:0030313">
    <property type="term" value="C:cell envelope"/>
    <property type="evidence" value="ECO:0007669"/>
    <property type="project" value="UniProtKB-SubCell"/>
</dbReference>
<dbReference type="Proteomes" id="UP000033558">
    <property type="component" value="Unassembled WGS sequence"/>
</dbReference>
<dbReference type="PATRIC" id="fig|1218492.5.peg.1115"/>
<dbReference type="RefSeq" id="WP_046316671.1">
    <property type="nucleotide sequence ID" value="NZ_JBHSZT010000001.1"/>
</dbReference>
<dbReference type="InterPro" id="IPR001638">
    <property type="entry name" value="Solute-binding_3/MltF_N"/>
</dbReference>
<gene>
    <name evidence="7" type="ORF">JG30_09740</name>
</gene>
<feature type="domain" description="Solute-binding protein family 3/N-terminal" evidence="6">
    <location>
        <begin position="32"/>
        <end position="260"/>
    </location>
</feature>
<proteinExistence type="inferred from homology"/>
<evidence type="ECO:0000256" key="3">
    <source>
        <dbReference type="ARBA" id="ARBA00022729"/>
    </source>
</evidence>
<dbReference type="HOGENOM" id="CLU_019602_18_2_9"/>
<accession>A0A0F4LUH9</accession>
<dbReference type="CDD" id="cd00996">
    <property type="entry name" value="PBP2_AatB_like"/>
    <property type="match status" value="1"/>
</dbReference>
<evidence type="ECO:0000256" key="2">
    <source>
        <dbReference type="ARBA" id="ARBA00010333"/>
    </source>
</evidence>
<evidence type="ECO:0000313" key="8">
    <source>
        <dbReference type="Proteomes" id="UP000033558"/>
    </source>
</evidence>
<dbReference type="PROSITE" id="PS51257">
    <property type="entry name" value="PROKAR_LIPOPROTEIN"/>
    <property type="match status" value="1"/>
</dbReference>
<dbReference type="EMBL" id="JXJQ01000008">
    <property type="protein sequence ID" value="KJY61919.1"/>
    <property type="molecule type" value="Genomic_DNA"/>
</dbReference>